<name>A0A645D3S3_9ZZZZ</name>
<feature type="region of interest" description="Disordered" evidence="1">
    <location>
        <begin position="30"/>
        <end position="55"/>
    </location>
</feature>
<comment type="caution">
    <text evidence="2">The sequence shown here is derived from an EMBL/GenBank/DDBJ whole genome shotgun (WGS) entry which is preliminary data.</text>
</comment>
<evidence type="ECO:0000256" key="1">
    <source>
        <dbReference type="SAM" id="MobiDB-lite"/>
    </source>
</evidence>
<evidence type="ECO:0000313" key="2">
    <source>
        <dbReference type="EMBL" id="MPM83954.1"/>
    </source>
</evidence>
<organism evidence="2">
    <name type="scientific">bioreactor metagenome</name>
    <dbReference type="NCBI Taxonomy" id="1076179"/>
    <lineage>
        <taxon>unclassified sequences</taxon>
        <taxon>metagenomes</taxon>
        <taxon>ecological metagenomes</taxon>
    </lineage>
</organism>
<accession>A0A645D3S3</accession>
<dbReference type="AlphaFoldDB" id="A0A645D3S3"/>
<proteinExistence type="predicted"/>
<sequence length="55" mass="5931">MESIKKSKKEDEKGLTNWGKAGILTKLSARAGGGTEKGVKSLKKRLDKAQETVVT</sequence>
<protein>
    <submittedName>
        <fullName evidence="2">Uncharacterized protein</fullName>
    </submittedName>
</protein>
<gene>
    <name evidence="2" type="ORF">SDC9_131024</name>
</gene>
<dbReference type="EMBL" id="VSSQ01032634">
    <property type="protein sequence ID" value="MPM83954.1"/>
    <property type="molecule type" value="Genomic_DNA"/>
</dbReference>
<reference evidence="2" key="1">
    <citation type="submission" date="2019-08" db="EMBL/GenBank/DDBJ databases">
        <authorList>
            <person name="Kucharzyk K."/>
            <person name="Murdoch R.W."/>
            <person name="Higgins S."/>
            <person name="Loffler F."/>
        </authorList>
    </citation>
    <scope>NUCLEOTIDE SEQUENCE</scope>
</reference>